<dbReference type="RefSeq" id="WP_010944878.1">
    <property type="nucleotide sequence ID" value="NZ_CP011218.1"/>
</dbReference>
<gene>
    <name evidence="1" type="ORF">RZ57_03745</name>
</gene>
<sequence length="114" mass="13314">MNLNLELLQFIWKNRHKAGFFTIVLRKVYHAGKCRQFSVYIQKNGKFVDVSRLVANISGNKTATRYDCDFVVIPGCGMDMAYSMLYQFLDNLSIRLKKRQHAYHCKAANQYILL</sequence>
<organism evidence="1 2">
    <name type="scientific">Haemophilus ducreyi</name>
    <dbReference type="NCBI Taxonomy" id="730"/>
    <lineage>
        <taxon>Bacteria</taxon>
        <taxon>Pseudomonadati</taxon>
        <taxon>Pseudomonadota</taxon>
        <taxon>Gammaproteobacteria</taxon>
        <taxon>Pasteurellales</taxon>
        <taxon>Pasteurellaceae</taxon>
        <taxon>Haemophilus</taxon>
    </lineage>
</organism>
<evidence type="ECO:0000313" key="2">
    <source>
        <dbReference type="Proteomes" id="UP000060132"/>
    </source>
</evidence>
<dbReference type="Proteomes" id="UP000060132">
    <property type="component" value="Chromosome"/>
</dbReference>
<proteinExistence type="predicted"/>
<protein>
    <submittedName>
        <fullName evidence="1">Uncharacterized protein</fullName>
    </submittedName>
</protein>
<dbReference type="AlphaFoldDB" id="A0AAC8UC94"/>
<reference evidence="1 2" key="1">
    <citation type="journal article" date="2015" name="PLoS Negl. Trop. Dis.">
        <title>Haemophilus ducreyi Cutaneous Ulcer Strains Are Nearly Identical to Class I Genital Ulcer Strains.</title>
        <authorList>
            <person name="Gangaiah D."/>
            <person name="Webb K.M."/>
            <person name="Humphreys T.L."/>
            <person name="Fortney K.R."/>
            <person name="Toh E."/>
            <person name="Tai A."/>
            <person name="Katz S.S."/>
            <person name="Pillay A."/>
            <person name="Chen C.Y."/>
            <person name="Roberts S.A."/>
            <person name="Munson R.S.Jr."/>
            <person name="Spinola S.M."/>
        </authorList>
    </citation>
    <scope>NUCLEOTIDE SEQUENCE [LARGE SCALE GENOMIC DNA]</scope>
    <source>
        <strain evidence="2">CLU2</strain>
    </source>
</reference>
<dbReference type="OMA" id="HAYHCKA"/>
<dbReference type="EMBL" id="CP011219">
    <property type="protein sequence ID" value="AKO32298.1"/>
    <property type="molecule type" value="Genomic_DNA"/>
</dbReference>
<accession>A0AAC8UC94</accession>
<evidence type="ECO:0000313" key="1">
    <source>
        <dbReference type="EMBL" id="AKO32298.1"/>
    </source>
</evidence>
<name>A0AAC8UC94_HAEDC</name>